<keyword evidence="2" id="KW-1133">Transmembrane helix</keyword>
<dbReference type="RefSeq" id="XP_030999678.1">
    <property type="nucleotide sequence ID" value="XM_031134755.1"/>
</dbReference>
<protein>
    <recommendedName>
        <fullName evidence="5">Apple domain-containing protein</fullName>
    </recommendedName>
</protein>
<dbReference type="EMBL" id="SKBQ01000127">
    <property type="protein sequence ID" value="TPX17967.1"/>
    <property type="molecule type" value="Genomic_DNA"/>
</dbReference>
<name>A0A507BDG3_9PEZI</name>
<evidence type="ECO:0008006" key="5">
    <source>
        <dbReference type="Google" id="ProtNLM"/>
    </source>
</evidence>
<keyword evidence="2" id="KW-0812">Transmembrane</keyword>
<comment type="caution">
    <text evidence="3">The sequence shown here is derived from an EMBL/GenBank/DDBJ whole genome shotgun (WGS) entry which is preliminary data.</text>
</comment>
<evidence type="ECO:0000256" key="1">
    <source>
        <dbReference type="SAM" id="MobiDB-lite"/>
    </source>
</evidence>
<evidence type="ECO:0000256" key="2">
    <source>
        <dbReference type="SAM" id="Phobius"/>
    </source>
</evidence>
<feature type="compositionally biased region" description="Low complexity" evidence="1">
    <location>
        <begin position="134"/>
        <end position="175"/>
    </location>
</feature>
<evidence type="ECO:0000313" key="3">
    <source>
        <dbReference type="EMBL" id="TPX17967.1"/>
    </source>
</evidence>
<gene>
    <name evidence="3" type="ORF">E0L32_011968</name>
</gene>
<organism evidence="3 4">
    <name type="scientific">Thyridium curvatum</name>
    <dbReference type="NCBI Taxonomy" id="1093900"/>
    <lineage>
        <taxon>Eukaryota</taxon>
        <taxon>Fungi</taxon>
        <taxon>Dikarya</taxon>
        <taxon>Ascomycota</taxon>
        <taxon>Pezizomycotina</taxon>
        <taxon>Sordariomycetes</taxon>
        <taxon>Sordariomycetidae</taxon>
        <taxon>Thyridiales</taxon>
        <taxon>Thyridiaceae</taxon>
        <taxon>Thyridium</taxon>
    </lineage>
</organism>
<dbReference type="STRING" id="1093900.A0A507BDG3"/>
<feature type="region of interest" description="Disordered" evidence="1">
    <location>
        <begin position="35"/>
        <end position="91"/>
    </location>
</feature>
<reference evidence="3 4" key="1">
    <citation type="submission" date="2019-06" db="EMBL/GenBank/DDBJ databases">
        <title>Draft genome sequence of the filamentous fungus Phialemoniopsis curvata isolated from diesel fuel.</title>
        <authorList>
            <person name="Varaljay V.A."/>
            <person name="Lyon W.J."/>
            <person name="Crouch A.L."/>
            <person name="Drake C.E."/>
            <person name="Hollomon J.M."/>
            <person name="Nadeau L.J."/>
            <person name="Nunn H.S."/>
            <person name="Stevenson B.S."/>
            <person name="Bojanowski C.L."/>
            <person name="Crookes-Goodson W.J."/>
        </authorList>
    </citation>
    <scope>NUCLEOTIDE SEQUENCE [LARGE SCALE GENOMIC DNA]</scope>
    <source>
        <strain evidence="3 4">D216</strain>
    </source>
</reference>
<dbReference type="Proteomes" id="UP000319257">
    <property type="component" value="Unassembled WGS sequence"/>
</dbReference>
<dbReference type="OrthoDB" id="4927643at2759"/>
<keyword evidence="2" id="KW-0472">Membrane</keyword>
<dbReference type="AlphaFoldDB" id="A0A507BDG3"/>
<feature type="transmembrane region" description="Helical" evidence="2">
    <location>
        <begin position="103"/>
        <end position="128"/>
    </location>
</feature>
<dbReference type="InParanoid" id="A0A507BDG3"/>
<keyword evidence="4" id="KW-1185">Reference proteome</keyword>
<evidence type="ECO:0000313" key="4">
    <source>
        <dbReference type="Proteomes" id="UP000319257"/>
    </source>
</evidence>
<sequence>MSYQNGNLQNSYGAEAIPASAGGLEVVQQQPQKYYEHYAPGSQTAEYPQGGHTPDHSQGGYTQDYHQQQQQQQQQQPGQWQPPPSVIPPESEKKRILGLPVPVFWVIVGGVILVVLGVALGAGLGVGLQKSNNTQSAPAASGTGASTAGAQTTPPAPTKSSSSTSSSSSSSTTSSFVPVKTGTTGIADNSCQSTTPSTYHTKDGTKFTAYCFTDWPDGDAAADGGPDKVKDIGKTLVYTFEDCMEYCLSFNSRRSDSQAKCAGVTYNSNITSIYAHSQASCFLKDRMGKNLPGAAESACAVIAL</sequence>
<accession>A0A507BDG3</accession>
<feature type="compositionally biased region" description="Low complexity" evidence="1">
    <location>
        <begin position="67"/>
        <end position="79"/>
    </location>
</feature>
<dbReference type="GeneID" id="41979415"/>
<proteinExistence type="predicted"/>
<feature type="region of interest" description="Disordered" evidence="1">
    <location>
        <begin position="132"/>
        <end position="179"/>
    </location>
</feature>